<comment type="caution">
    <text evidence="2">The sequence shown here is derived from an EMBL/GenBank/DDBJ whole genome shotgun (WGS) entry which is preliminary data.</text>
</comment>
<evidence type="ECO:0000259" key="1">
    <source>
        <dbReference type="Pfam" id="PF16363"/>
    </source>
</evidence>
<dbReference type="EC" id="4.2.1.45" evidence="2"/>
<dbReference type="Pfam" id="PF16363">
    <property type="entry name" value="GDP_Man_Dehyd"/>
    <property type="match status" value="1"/>
</dbReference>
<evidence type="ECO:0000313" key="3">
    <source>
        <dbReference type="Proteomes" id="UP000564806"/>
    </source>
</evidence>
<dbReference type="PANTHER" id="PTHR43000">
    <property type="entry name" value="DTDP-D-GLUCOSE 4,6-DEHYDRATASE-RELATED"/>
    <property type="match status" value="1"/>
</dbReference>
<dbReference type="InterPro" id="IPR036291">
    <property type="entry name" value="NAD(P)-bd_dom_sf"/>
</dbReference>
<dbReference type="CDD" id="cd05252">
    <property type="entry name" value="CDP_GD_SDR_e"/>
    <property type="match status" value="1"/>
</dbReference>
<reference evidence="2" key="1">
    <citation type="submission" date="2020-06" db="EMBL/GenBank/DDBJ databases">
        <title>Paenibacillus sp. nov., isolated from soil.</title>
        <authorList>
            <person name="Seo Y.L."/>
        </authorList>
    </citation>
    <scope>NUCLEOTIDE SEQUENCE [LARGE SCALE GENOMIC DNA]</scope>
    <source>
        <strain evidence="2">JW14</strain>
    </source>
</reference>
<dbReference type="Gene3D" id="3.90.25.10">
    <property type="entry name" value="UDP-galactose 4-epimerase, domain 1"/>
    <property type="match status" value="1"/>
</dbReference>
<dbReference type="EMBL" id="JABWCS010000220">
    <property type="protein sequence ID" value="NUU63861.1"/>
    <property type="molecule type" value="Genomic_DNA"/>
</dbReference>
<feature type="domain" description="NAD(P)-binding" evidence="1">
    <location>
        <begin position="18"/>
        <end position="335"/>
    </location>
</feature>
<dbReference type="GO" id="GO:0047733">
    <property type="term" value="F:CDP-glucose 4,6-dehydratase activity"/>
    <property type="evidence" value="ECO:0007669"/>
    <property type="project" value="UniProtKB-EC"/>
</dbReference>
<keyword evidence="2" id="KW-0456">Lyase</keyword>
<accession>A0A850F1D6</accession>
<dbReference type="AlphaFoldDB" id="A0A850F1D6"/>
<dbReference type="Gene3D" id="3.40.50.720">
    <property type="entry name" value="NAD(P)-binding Rossmann-like Domain"/>
    <property type="match status" value="1"/>
</dbReference>
<dbReference type="Proteomes" id="UP000564806">
    <property type="component" value="Unassembled WGS sequence"/>
</dbReference>
<dbReference type="InterPro" id="IPR013445">
    <property type="entry name" value="CDP_4_6_deHydtase"/>
</dbReference>
<name>A0A850F1D6_9BACL</name>
<dbReference type="InterPro" id="IPR016040">
    <property type="entry name" value="NAD(P)-bd_dom"/>
</dbReference>
<protein>
    <submittedName>
        <fullName evidence="2">CDP-glucose 4,6-dehydratase</fullName>
        <ecNumber evidence="2">4.2.1.45</ecNumber>
    </submittedName>
</protein>
<dbReference type="SUPFAM" id="SSF51735">
    <property type="entry name" value="NAD(P)-binding Rossmann-fold domains"/>
    <property type="match status" value="1"/>
</dbReference>
<evidence type="ECO:0000313" key="2">
    <source>
        <dbReference type="EMBL" id="NUU63861.1"/>
    </source>
</evidence>
<dbReference type="NCBIfam" id="TIGR02622">
    <property type="entry name" value="CDP_4_6_dhtase"/>
    <property type="match status" value="1"/>
</dbReference>
<sequence length="367" mass="40994">MPAQQQADTAFWRNKKVFITGHTGFKGTWLSLWLHSLGASVTGYALKPPTNPNLYHICRMDELVTSYLDDIRNSASLSNALAQTAPDVVIHMAAQPLVRESYIHPAATFEINMMGTVNVLEAVRKAVTQGSPIRAVLNVTTDKCYDNRNWSWGYRESDRLGGSDPYSGSKACSELITDSYRRAFFLPGSGAAQVAVASARAGNVIGGGDWSKERLIPDVVRAVLSQKAVQIRYPQAVRPWQHVLEPLHGYLLLAQKLVESGPPYDQGWNFGPDDAHSVEQLVRQLCNLWGEGANYVVDQETTHPPEAHYLRLDSSMAKQELGWTPRWNLETALARTVEWYKADQHQEDMRQVSLQQIRDYMKGVQGG</sequence>
<keyword evidence="3" id="KW-1185">Reference proteome</keyword>
<proteinExistence type="predicted"/>
<organism evidence="2 3">
    <name type="scientific">Paenibacillus agri</name>
    <dbReference type="NCBI Taxonomy" id="2744309"/>
    <lineage>
        <taxon>Bacteria</taxon>
        <taxon>Bacillati</taxon>
        <taxon>Bacillota</taxon>
        <taxon>Bacilli</taxon>
        <taxon>Bacillales</taxon>
        <taxon>Paenibacillaceae</taxon>
        <taxon>Paenibacillus</taxon>
    </lineage>
</organism>
<gene>
    <name evidence="2" type="primary">rfbG</name>
    <name evidence="2" type="ORF">HPT30_26250</name>
</gene>